<reference evidence="2 3" key="1">
    <citation type="journal article" date="2018" name="Front. Plant Sci.">
        <title>Red Clover (Trifolium pratense) and Zigzag Clover (T. medium) - A Picture of Genomic Similarities and Differences.</title>
        <authorList>
            <person name="Dluhosova J."/>
            <person name="Istvanek J."/>
            <person name="Nedelnik J."/>
            <person name="Repkova J."/>
        </authorList>
    </citation>
    <scope>NUCLEOTIDE SEQUENCE [LARGE SCALE GENOMIC DNA]</scope>
    <source>
        <strain evidence="3">cv. 10/8</strain>
        <tissue evidence="2">Leaf</tissue>
    </source>
</reference>
<organism evidence="2 3">
    <name type="scientific">Trifolium medium</name>
    <dbReference type="NCBI Taxonomy" id="97028"/>
    <lineage>
        <taxon>Eukaryota</taxon>
        <taxon>Viridiplantae</taxon>
        <taxon>Streptophyta</taxon>
        <taxon>Embryophyta</taxon>
        <taxon>Tracheophyta</taxon>
        <taxon>Spermatophyta</taxon>
        <taxon>Magnoliopsida</taxon>
        <taxon>eudicotyledons</taxon>
        <taxon>Gunneridae</taxon>
        <taxon>Pentapetalae</taxon>
        <taxon>rosids</taxon>
        <taxon>fabids</taxon>
        <taxon>Fabales</taxon>
        <taxon>Fabaceae</taxon>
        <taxon>Papilionoideae</taxon>
        <taxon>50 kb inversion clade</taxon>
        <taxon>NPAAA clade</taxon>
        <taxon>Hologalegina</taxon>
        <taxon>IRL clade</taxon>
        <taxon>Trifolieae</taxon>
        <taxon>Trifolium</taxon>
    </lineage>
</organism>
<dbReference type="AlphaFoldDB" id="A0A392VVC5"/>
<dbReference type="Proteomes" id="UP000265520">
    <property type="component" value="Unassembled WGS sequence"/>
</dbReference>
<sequence>CRHCSTICQEAKLLGDRKVKVDRVIQALKLEDVTVAVEHDEAQPNDNVVDDLGVDVQGEDSDASPSI</sequence>
<name>A0A392VVC5_9FABA</name>
<feature type="region of interest" description="Disordered" evidence="1">
    <location>
        <begin position="41"/>
        <end position="67"/>
    </location>
</feature>
<protein>
    <submittedName>
        <fullName evidence="2">Uncharacterized protein</fullName>
    </submittedName>
</protein>
<feature type="non-terminal residue" evidence="2">
    <location>
        <position position="1"/>
    </location>
</feature>
<feature type="compositionally biased region" description="Acidic residues" evidence="1">
    <location>
        <begin position="48"/>
        <end position="67"/>
    </location>
</feature>
<evidence type="ECO:0000256" key="1">
    <source>
        <dbReference type="SAM" id="MobiDB-lite"/>
    </source>
</evidence>
<evidence type="ECO:0000313" key="3">
    <source>
        <dbReference type="Proteomes" id="UP000265520"/>
    </source>
</evidence>
<comment type="caution">
    <text evidence="2">The sequence shown here is derived from an EMBL/GenBank/DDBJ whole genome shotgun (WGS) entry which is preliminary data.</text>
</comment>
<accession>A0A392VVC5</accession>
<keyword evidence="3" id="KW-1185">Reference proteome</keyword>
<dbReference type="EMBL" id="LXQA011298585">
    <property type="protein sequence ID" value="MCI92354.1"/>
    <property type="molecule type" value="Genomic_DNA"/>
</dbReference>
<evidence type="ECO:0000313" key="2">
    <source>
        <dbReference type="EMBL" id="MCI92354.1"/>
    </source>
</evidence>
<proteinExistence type="predicted"/>